<feature type="domain" description="RsbT co-antagonist protein RsbRD N-terminal" evidence="2">
    <location>
        <begin position="10"/>
        <end position="146"/>
    </location>
</feature>
<dbReference type="InterPro" id="IPR025736">
    <property type="entry name" value="PucR_C-HTH_dom"/>
</dbReference>
<dbReference type="Pfam" id="PF13556">
    <property type="entry name" value="HTH_30"/>
    <property type="match status" value="1"/>
</dbReference>
<proteinExistence type="predicted"/>
<evidence type="ECO:0000313" key="4">
    <source>
        <dbReference type="Proteomes" id="UP000283644"/>
    </source>
</evidence>
<comment type="caution">
    <text evidence="3">The sequence shown here is derived from an EMBL/GenBank/DDBJ whole genome shotgun (WGS) entry which is preliminary data.</text>
</comment>
<organism evidence="3 4">
    <name type="scientific">Nocardioides immobilis</name>
    <dbReference type="NCBI Taxonomy" id="2049295"/>
    <lineage>
        <taxon>Bacteria</taxon>
        <taxon>Bacillati</taxon>
        <taxon>Actinomycetota</taxon>
        <taxon>Actinomycetes</taxon>
        <taxon>Propionibacteriales</taxon>
        <taxon>Nocardioidaceae</taxon>
        <taxon>Nocardioides</taxon>
    </lineage>
</organism>
<protein>
    <submittedName>
        <fullName evidence="3">PucR family transcriptional regulator</fullName>
    </submittedName>
</protein>
<gene>
    <name evidence="3" type="ORF">D0Z08_01065</name>
</gene>
<dbReference type="InterPro" id="IPR025751">
    <property type="entry name" value="RsbRD_N_dom"/>
</dbReference>
<accession>A0A417Y7Q2</accession>
<dbReference type="Proteomes" id="UP000283644">
    <property type="component" value="Unassembled WGS sequence"/>
</dbReference>
<keyword evidence="4" id="KW-1185">Reference proteome</keyword>
<evidence type="ECO:0000259" key="2">
    <source>
        <dbReference type="Pfam" id="PF14361"/>
    </source>
</evidence>
<dbReference type="EMBL" id="QXGH01000009">
    <property type="protein sequence ID" value="RHW28496.1"/>
    <property type="molecule type" value="Genomic_DNA"/>
</dbReference>
<dbReference type="Gene3D" id="1.10.10.2840">
    <property type="entry name" value="PucR C-terminal helix-turn-helix domain"/>
    <property type="match status" value="1"/>
</dbReference>
<evidence type="ECO:0000313" key="3">
    <source>
        <dbReference type="EMBL" id="RHW28496.1"/>
    </source>
</evidence>
<feature type="domain" description="PucR C-terminal helix-turn-helix" evidence="1">
    <location>
        <begin position="295"/>
        <end position="352"/>
    </location>
</feature>
<dbReference type="InterPro" id="IPR051448">
    <property type="entry name" value="CdaR-like_regulators"/>
</dbReference>
<reference evidence="3 4" key="1">
    <citation type="submission" date="2018-09" db="EMBL/GenBank/DDBJ databases">
        <title>Genome sequencing of Nocardioides immobilis CCTCC AB 2017083 for comparison to Nocardioides silvaticus.</title>
        <authorList>
            <person name="Li C."/>
            <person name="Wang G."/>
        </authorList>
    </citation>
    <scope>NUCLEOTIDE SEQUENCE [LARGE SCALE GENOMIC DNA]</scope>
    <source>
        <strain evidence="3 4">CCTCC AB 2017083</strain>
    </source>
</reference>
<dbReference type="InterPro" id="IPR042070">
    <property type="entry name" value="PucR_C-HTH_sf"/>
</dbReference>
<evidence type="ECO:0000259" key="1">
    <source>
        <dbReference type="Pfam" id="PF13556"/>
    </source>
</evidence>
<dbReference type="AlphaFoldDB" id="A0A417Y7Q2"/>
<name>A0A417Y7Q2_9ACTN</name>
<dbReference type="Pfam" id="PF14361">
    <property type="entry name" value="RsbRD_N"/>
    <property type="match status" value="1"/>
</dbReference>
<sequence length="359" mass="39558">MRGVLARRQALLARIVARARTEFAGYLRFSADELAPGAGVILELLLAALSDGRCPTSAELADYRAYGRGRAEMGIPLDEVLGVWRMSSREILDELATVARTEGVPDALLLTLTNELLDTFDVAIRAYTGGHQEVELARAGREHQQRADFVRALLLGTVEHTEIADEATLFGLDPRVEHVAFRSRTSSVVHEPWLARATLVASIEGDIAGAVRMKPAEIEGLTVGLGDSVPLEQLPESFRQATRALETAVAFGLTGVHDLDGLGLLPAVVAEPDLGDRLVRRYLEPLGTGSSAAMLRETLERHLETGQRVEQTANAMFVHQNTVRYRLGRFIELTDIDPRDPYRAFELWWALQRFKSRGT</sequence>
<dbReference type="PANTHER" id="PTHR33744">
    <property type="entry name" value="CARBOHYDRATE DIACID REGULATOR"/>
    <property type="match status" value="1"/>
</dbReference>